<proteinExistence type="predicted"/>
<dbReference type="EnsemblPlants" id="LPERR12G03940.1">
    <property type="protein sequence ID" value="LPERR12G03940.1"/>
    <property type="gene ID" value="LPERR12G03940"/>
</dbReference>
<reference evidence="2 3" key="1">
    <citation type="submission" date="2012-08" db="EMBL/GenBank/DDBJ databases">
        <title>Oryza genome evolution.</title>
        <authorList>
            <person name="Wing R.A."/>
        </authorList>
    </citation>
    <scope>NUCLEOTIDE SEQUENCE</scope>
</reference>
<organism evidence="2 3">
    <name type="scientific">Leersia perrieri</name>
    <dbReference type="NCBI Taxonomy" id="77586"/>
    <lineage>
        <taxon>Eukaryota</taxon>
        <taxon>Viridiplantae</taxon>
        <taxon>Streptophyta</taxon>
        <taxon>Embryophyta</taxon>
        <taxon>Tracheophyta</taxon>
        <taxon>Spermatophyta</taxon>
        <taxon>Magnoliopsida</taxon>
        <taxon>Liliopsida</taxon>
        <taxon>Poales</taxon>
        <taxon>Poaceae</taxon>
        <taxon>BOP clade</taxon>
        <taxon>Oryzoideae</taxon>
        <taxon>Oryzeae</taxon>
        <taxon>Oryzinae</taxon>
        <taxon>Leersia</taxon>
    </lineage>
</organism>
<dbReference type="AlphaFoldDB" id="A0A0D9XXB2"/>
<dbReference type="Proteomes" id="UP000032180">
    <property type="component" value="Chromosome 12"/>
</dbReference>
<evidence type="ECO:0000256" key="1">
    <source>
        <dbReference type="SAM" id="MobiDB-lite"/>
    </source>
</evidence>
<dbReference type="HOGENOM" id="CLU_2416464_0_0_1"/>
<accession>A0A0D9XXB2</accession>
<evidence type="ECO:0000313" key="2">
    <source>
        <dbReference type="EnsemblPlants" id="LPERR12G03940.1"/>
    </source>
</evidence>
<protein>
    <submittedName>
        <fullName evidence="2">Uncharacterized protein</fullName>
    </submittedName>
</protein>
<name>A0A0D9XXB2_9ORYZ</name>
<sequence length="92" mass="10144">MVEAPKQSHPLPPAPLLLILLVPLFYSVSKLQLIWAPPPERGQFLSSPFVSKGRRCLPPPTAPRRPDRLMLGPAAGQHRPDCLQCQGVCTKE</sequence>
<keyword evidence="3" id="KW-1185">Reference proteome</keyword>
<feature type="region of interest" description="Disordered" evidence="1">
    <location>
        <begin position="55"/>
        <end position="77"/>
    </location>
</feature>
<reference evidence="2" key="3">
    <citation type="submission" date="2015-04" db="UniProtKB">
        <authorList>
            <consortium name="EnsemblPlants"/>
        </authorList>
    </citation>
    <scope>IDENTIFICATION</scope>
</reference>
<evidence type="ECO:0000313" key="3">
    <source>
        <dbReference type="Proteomes" id="UP000032180"/>
    </source>
</evidence>
<dbReference type="Gramene" id="LPERR12G03940.1">
    <property type="protein sequence ID" value="LPERR12G03940.1"/>
    <property type="gene ID" value="LPERR12G03940"/>
</dbReference>
<reference evidence="3" key="2">
    <citation type="submission" date="2013-12" db="EMBL/GenBank/DDBJ databases">
        <authorList>
            <person name="Yu Y."/>
            <person name="Lee S."/>
            <person name="de Baynast K."/>
            <person name="Wissotski M."/>
            <person name="Liu L."/>
            <person name="Talag J."/>
            <person name="Goicoechea J."/>
            <person name="Angelova A."/>
            <person name="Jetty R."/>
            <person name="Kudrna D."/>
            <person name="Golser W."/>
            <person name="Rivera L."/>
            <person name="Zhang J."/>
            <person name="Wing R."/>
        </authorList>
    </citation>
    <scope>NUCLEOTIDE SEQUENCE</scope>
</reference>